<keyword evidence="5" id="KW-1185">Reference proteome</keyword>
<proteinExistence type="predicted"/>
<dbReference type="RefSeq" id="WP_205110567.1">
    <property type="nucleotide sequence ID" value="NZ_BAAAHT010000014.1"/>
</dbReference>
<dbReference type="InterPro" id="IPR025646">
    <property type="entry name" value="DUF4350"/>
</dbReference>
<keyword evidence="2" id="KW-0472">Membrane</keyword>
<keyword evidence="2" id="KW-0812">Transmembrane</keyword>
<organism evidence="4 5">
    <name type="scientific">Subtercola frigoramans</name>
    <dbReference type="NCBI Taxonomy" id="120298"/>
    <lineage>
        <taxon>Bacteria</taxon>
        <taxon>Bacillati</taxon>
        <taxon>Actinomycetota</taxon>
        <taxon>Actinomycetes</taxon>
        <taxon>Micrococcales</taxon>
        <taxon>Microbacteriaceae</taxon>
        <taxon>Subtercola</taxon>
    </lineage>
</organism>
<feature type="domain" description="DUF4350" evidence="3">
    <location>
        <begin position="97"/>
        <end position="271"/>
    </location>
</feature>
<accession>A0ABS2L843</accession>
<name>A0ABS2L843_9MICO</name>
<feature type="region of interest" description="Disordered" evidence="1">
    <location>
        <begin position="1"/>
        <end position="47"/>
    </location>
</feature>
<keyword evidence="2" id="KW-1133">Transmembrane helix</keyword>
<protein>
    <recommendedName>
        <fullName evidence="3">DUF4350 domain-containing protein</fullName>
    </recommendedName>
</protein>
<feature type="compositionally biased region" description="Pro residues" evidence="1">
    <location>
        <begin position="18"/>
        <end position="28"/>
    </location>
</feature>
<comment type="caution">
    <text evidence="4">The sequence shown here is derived from an EMBL/GenBank/DDBJ whole genome shotgun (WGS) entry which is preliminary data.</text>
</comment>
<evidence type="ECO:0000313" key="5">
    <source>
        <dbReference type="Proteomes" id="UP000776164"/>
    </source>
</evidence>
<dbReference type="EMBL" id="JAFBBU010000001">
    <property type="protein sequence ID" value="MBM7473263.1"/>
    <property type="molecule type" value="Genomic_DNA"/>
</dbReference>
<feature type="transmembrane region" description="Helical" evidence="2">
    <location>
        <begin position="63"/>
        <end position="82"/>
    </location>
</feature>
<evidence type="ECO:0000259" key="3">
    <source>
        <dbReference type="Pfam" id="PF14258"/>
    </source>
</evidence>
<dbReference type="Proteomes" id="UP000776164">
    <property type="component" value="Unassembled WGS sequence"/>
</dbReference>
<reference evidence="4 5" key="1">
    <citation type="submission" date="2021-01" db="EMBL/GenBank/DDBJ databases">
        <title>Sequencing the genomes of 1000 actinobacteria strains.</title>
        <authorList>
            <person name="Klenk H.-P."/>
        </authorList>
    </citation>
    <scope>NUCLEOTIDE SEQUENCE [LARGE SCALE GENOMIC DNA]</scope>
    <source>
        <strain evidence="4 5">DSM 13057</strain>
    </source>
</reference>
<dbReference type="Pfam" id="PF14258">
    <property type="entry name" value="DUF4350"/>
    <property type="match status" value="1"/>
</dbReference>
<evidence type="ECO:0000256" key="1">
    <source>
        <dbReference type="SAM" id="MobiDB-lite"/>
    </source>
</evidence>
<sequence length="440" mass="43817">MTTTDARPSATDGAAVGGPPPGGVPPVGGPDGTTRGAPDTSTGNNGGAVVVSSGIRASLRRSGFWIVAGILVLVASVVLLLVKGVSGTASAAPLSIDSPAPAGSRALAEVLRQHGVTVTAAHSLAEAQAAVSADSTVLIYDPDQLLPGDRYTEAAALGSRLVLVEPDVFELEALAPTIAAAGAPESSGSDSATLSAQCELPAARSAGTISVSGTTYRSVGESVVTESCFPSFGTSYSLVRAGSVTVLGAPEVLDNGHITLAGNAALALGLLGTSNSVVWYTPSAADVTANGPPSLGALTPGWVTPALSLLVLVFVAGAVWRGRRLGPVVVENLPVIVRASETIGGRARLYARSGDSTHALDALRIGSSTRLAVMLGLPRTAPLELIITQCSAVTGIPATEVAATLVNQVPGSEGDLVELAQRLAGLERAVRASLGLGGPS</sequence>
<evidence type="ECO:0000256" key="2">
    <source>
        <dbReference type="SAM" id="Phobius"/>
    </source>
</evidence>
<gene>
    <name evidence="4" type="ORF">JOE66_002897</name>
</gene>
<evidence type="ECO:0000313" key="4">
    <source>
        <dbReference type="EMBL" id="MBM7473263.1"/>
    </source>
</evidence>